<dbReference type="InterPro" id="IPR050832">
    <property type="entry name" value="Bact_Acetyltransf"/>
</dbReference>
<evidence type="ECO:0000313" key="4">
    <source>
        <dbReference type="EMBL" id="GAA0710290.1"/>
    </source>
</evidence>
<organism evidence="4 5">
    <name type="scientific">Dokdonella soli</name>
    <dbReference type="NCBI Taxonomy" id="529810"/>
    <lineage>
        <taxon>Bacteria</taxon>
        <taxon>Pseudomonadati</taxon>
        <taxon>Pseudomonadota</taxon>
        <taxon>Gammaproteobacteria</taxon>
        <taxon>Lysobacterales</taxon>
        <taxon>Rhodanobacteraceae</taxon>
        <taxon>Dokdonella</taxon>
    </lineage>
</organism>
<dbReference type="Proteomes" id="UP001501523">
    <property type="component" value="Unassembled WGS sequence"/>
</dbReference>
<dbReference type="SUPFAM" id="SSF55729">
    <property type="entry name" value="Acyl-CoA N-acyltransferases (Nat)"/>
    <property type="match status" value="1"/>
</dbReference>
<keyword evidence="2" id="KW-0012">Acyltransferase</keyword>
<dbReference type="CDD" id="cd04301">
    <property type="entry name" value="NAT_SF"/>
    <property type="match status" value="1"/>
</dbReference>
<proteinExistence type="predicted"/>
<dbReference type="PROSITE" id="PS51186">
    <property type="entry name" value="GNAT"/>
    <property type="match status" value="1"/>
</dbReference>
<dbReference type="EMBL" id="BAAAEU010000006">
    <property type="protein sequence ID" value="GAA0710290.1"/>
    <property type="molecule type" value="Genomic_DNA"/>
</dbReference>
<dbReference type="PANTHER" id="PTHR43877:SF2">
    <property type="entry name" value="AMINOALKYLPHOSPHONATE N-ACETYLTRANSFERASE-RELATED"/>
    <property type="match status" value="1"/>
</dbReference>
<accession>A0ABN1IE90</accession>
<evidence type="ECO:0000313" key="5">
    <source>
        <dbReference type="Proteomes" id="UP001501523"/>
    </source>
</evidence>
<evidence type="ECO:0000256" key="2">
    <source>
        <dbReference type="ARBA" id="ARBA00023315"/>
    </source>
</evidence>
<comment type="caution">
    <text evidence="4">The sequence shown here is derived from an EMBL/GenBank/DDBJ whole genome shotgun (WGS) entry which is preliminary data.</text>
</comment>
<keyword evidence="1" id="KW-0808">Transferase</keyword>
<sequence length="155" mass="17223">MIGVRCAEQRDAHAAIDVVRRSIGHLCVADHHNDHETLTTWLANKTPHDFVRWLSNADNFCVVAESNDGLLGVGVLQRRGEILLFYLAPGAQRRGIGKKIHATLEAKAVQWGLASLHLDSTVLACHFYEALGYKPMGPPVPRFGVLRCFPYVKQL</sequence>
<reference evidence="4 5" key="1">
    <citation type="journal article" date="2019" name="Int. J. Syst. Evol. Microbiol.">
        <title>The Global Catalogue of Microorganisms (GCM) 10K type strain sequencing project: providing services to taxonomists for standard genome sequencing and annotation.</title>
        <authorList>
            <consortium name="The Broad Institute Genomics Platform"/>
            <consortium name="The Broad Institute Genome Sequencing Center for Infectious Disease"/>
            <person name="Wu L."/>
            <person name="Ma J."/>
        </authorList>
    </citation>
    <scope>NUCLEOTIDE SEQUENCE [LARGE SCALE GENOMIC DNA]</scope>
    <source>
        <strain evidence="4 5">JCM 15421</strain>
    </source>
</reference>
<protein>
    <recommendedName>
        <fullName evidence="3">N-acetyltransferase domain-containing protein</fullName>
    </recommendedName>
</protein>
<feature type="domain" description="N-acetyltransferase" evidence="3">
    <location>
        <begin position="2"/>
        <end position="155"/>
    </location>
</feature>
<dbReference type="InterPro" id="IPR000182">
    <property type="entry name" value="GNAT_dom"/>
</dbReference>
<keyword evidence="5" id="KW-1185">Reference proteome</keyword>
<evidence type="ECO:0000259" key="3">
    <source>
        <dbReference type="PROSITE" id="PS51186"/>
    </source>
</evidence>
<name>A0ABN1IE90_9GAMM</name>
<dbReference type="Gene3D" id="3.40.630.30">
    <property type="match status" value="1"/>
</dbReference>
<evidence type="ECO:0000256" key="1">
    <source>
        <dbReference type="ARBA" id="ARBA00022679"/>
    </source>
</evidence>
<dbReference type="Pfam" id="PF13673">
    <property type="entry name" value="Acetyltransf_10"/>
    <property type="match status" value="1"/>
</dbReference>
<dbReference type="RefSeq" id="WP_343788064.1">
    <property type="nucleotide sequence ID" value="NZ_BAAAEU010000006.1"/>
</dbReference>
<gene>
    <name evidence="4" type="ORF">GCM10009105_11310</name>
</gene>
<dbReference type="InterPro" id="IPR016181">
    <property type="entry name" value="Acyl_CoA_acyltransferase"/>
</dbReference>
<dbReference type="PANTHER" id="PTHR43877">
    <property type="entry name" value="AMINOALKYLPHOSPHONATE N-ACETYLTRANSFERASE-RELATED-RELATED"/>
    <property type="match status" value="1"/>
</dbReference>